<dbReference type="InterPro" id="IPR005693">
    <property type="entry name" value="Mce"/>
</dbReference>
<dbReference type="RefSeq" id="WP_128108950.1">
    <property type="nucleotide sequence ID" value="NZ_ATDN01000017.1"/>
</dbReference>
<sequence length="447" mass="47365">MTRRTFTIGLAVVLVLTVIAGLVVAIPLANEAQKTRVTAYFANANGIYIGDDVRILGVRVGEIDTIEAQPQQVKITFKIDHGIRVPADAKAVILSPSLVSARAIQLVPAYTGGPVLADQSVISRDRTAVPVEWDDLREQLSKLAAALQPTEPGAVSTLGAFVNTAADNLRGEGANIHHTVLKLSQAFSALGDHSGDIFGTVNDLSLVVSALQDSRDLMRRLNQNLAATTALISNHPNEIGEALADIDAVAEKVSDFVAENREPVGVTADKLASISGALRQSLDDLEQTLHVAPTGLSNFVNIYPPAIGGFAGAFSLNNFANPIQFLCGAIQATSRLNAEQSAKLCVQYLAPIVKNRQINFPPLGVNPVVGAYARANEITYSEDWLRPDYIPPSPEHAPPHEASVETPGAYAPPHVPLAVDPPLLSAENPLPGPSDLRDMMLPTGVAP</sequence>
<comment type="caution">
    <text evidence="4">The sequence shown here is derived from an EMBL/GenBank/DDBJ whole genome shotgun (WGS) entry which is preliminary data.</text>
</comment>
<gene>
    <name evidence="4" type="ORF">MELE44368_20290</name>
</gene>
<evidence type="ECO:0000259" key="2">
    <source>
        <dbReference type="Pfam" id="PF02470"/>
    </source>
</evidence>
<reference evidence="4 5" key="1">
    <citation type="submission" date="2013-06" db="EMBL/GenBank/DDBJ databases">
        <title>The draft sequence of the Mycobacterium elephantis genome.</title>
        <authorList>
            <person name="Pettersson F.B."/>
            <person name="Das S."/>
            <person name="Dasgupta S."/>
            <person name="Bhattacharya A."/>
            <person name="Kirsebom L.A."/>
        </authorList>
    </citation>
    <scope>NUCLEOTIDE SEQUENCE [LARGE SCALE GENOMIC DNA]</scope>
    <source>
        <strain evidence="4 5">DSM 44368</strain>
    </source>
</reference>
<organism evidence="4 5">
    <name type="scientific">Mycolicibacterium elephantis DSM 44368</name>
    <dbReference type="NCBI Taxonomy" id="1335622"/>
    <lineage>
        <taxon>Bacteria</taxon>
        <taxon>Bacillati</taxon>
        <taxon>Actinomycetota</taxon>
        <taxon>Actinomycetes</taxon>
        <taxon>Mycobacteriales</taxon>
        <taxon>Mycobacteriaceae</taxon>
        <taxon>Mycolicibacterium</taxon>
    </lineage>
</organism>
<dbReference type="Proteomes" id="UP000287177">
    <property type="component" value="Unassembled WGS sequence"/>
</dbReference>
<feature type="region of interest" description="Disordered" evidence="1">
    <location>
        <begin position="389"/>
        <end position="447"/>
    </location>
</feature>
<dbReference type="PANTHER" id="PTHR33371">
    <property type="entry name" value="INTERMEMBRANE PHOSPHOLIPID TRANSPORT SYSTEM BINDING PROTEIN MLAD-RELATED"/>
    <property type="match status" value="1"/>
</dbReference>
<accession>A0A439DTH0</accession>
<name>A0A439DTH0_9MYCO</name>
<feature type="domain" description="Mammalian cell entry C-terminal" evidence="3">
    <location>
        <begin position="116"/>
        <end position="285"/>
    </location>
</feature>
<dbReference type="Pfam" id="PF02470">
    <property type="entry name" value="MlaD"/>
    <property type="match status" value="1"/>
</dbReference>
<dbReference type="EMBL" id="ATDN01000017">
    <property type="protein sequence ID" value="RWA19683.1"/>
    <property type="molecule type" value="Genomic_DNA"/>
</dbReference>
<feature type="domain" description="Mce/MlaD" evidence="2">
    <location>
        <begin position="34"/>
        <end position="108"/>
    </location>
</feature>
<dbReference type="Pfam" id="PF11887">
    <property type="entry name" value="Mce4_CUP1"/>
    <property type="match status" value="1"/>
</dbReference>
<dbReference type="AlphaFoldDB" id="A0A439DTH0"/>
<dbReference type="NCBIfam" id="TIGR00996">
    <property type="entry name" value="Mtu_fam_mce"/>
    <property type="match status" value="1"/>
</dbReference>
<dbReference type="InterPro" id="IPR003399">
    <property type="entry name" value="Mce/MlaD"/>
</dbReference>
<dbReference type="PANTHER" id="PTHR33371:SF4">
    <property type="entry name" value="INTERMEMBRANE PHOSPHOLIPID TRANSPORT SYSTEM BINDING PROTEIN MLAD"/>
    <property type="match status" value="1"/>
</dbReference>
<evidence type="ECO:0000256" key="1">
    <source>
        <dbReference type="SAM" id="MobiDB-lite"/>
    </source>
</evidence>
<evidence type="ECO:0000313" key="5">
    <source>
        <dbReference type="Proteomes" id="UP000287177"/>
    </source>
</evidence>
<evidence type="ECO:0000259" key="3">
    <source>
        <dbReference type="Pfam" id="PF11887"/>
    </source>
</evidence>
<dbReference type="InterPro" id="IPR024516">
    <property type="entry name" value="Mce_C"/>
</dbReference>
<dbReference type="GO" id="GO:0005576">
    <property type="term" value="C:extracellular region"/>
    <property type="evidence" value="ECO:0007669"/>
    <property type="project" value="TreeGrafter"/>
</dbReference>
<protein>
    <submittedName>
        <fullName evidence="4">Uncharacterized protein</fullName>
    </submittedName>
</protein>
<dbReference type="InterPro" id="IPR052336">
    <property type="entry name" value="MlaD_Phospholipid_Transporter"/>
</dbReference>
<evidence type="ECO:0000313" key="4">
    <source>
        <dbReference type="EMBL" id="RWA19683.1"/>
    </source>
</evidence>
<keyword evidence="5" id="KW-1185">Reference proteome</keyword>
<proteinExistence type="predicted"/>